<dbReference type="GO" id="GO:0016787">
    <property type="term" value="F:hydrolase activity"/>
    <property type="evidence" value="ECO:0007669"/>
    <property type="project" value="UniProtKB-KW"/>
</dbReference>
<evidence type="ECO:0000313" key="2">
    <source>
        <dbReference type="EMBL" id="ACL04504.1"/>
    </source>
</evidence>
<dbReference type="Proteomes" id="UP000000739">
    <property type="component" value="Chromosome"/>
</dbReference>
<dbReference type="InterPro" id="IPR036380">
    <property type="entry name" value="Isochorismatase-like_sf"/>
</dbReference>
<gene>
    <name evidence="2" type="ordered locus">Dalk_2813</name>
</gene>
<proteinExistence type="predicted"/>
<keyword evidence="2" id="KW-0378">Hydrolase</keyword>
<dbReference type="HOGENOM" id="CLU_066901_0_1_7"/>
<dbReference type="eggNOG" id="COG1335">
    <property type="taxonomic scope" value="Bacteria"/>
</dbReference>
<organism evidence="2 3">
    <name type="scientific">Desulfatibacillum aliphaticivorans</name>
    <dbReference type="NCBI Taxonomy" id="218208"/>
    <lineage>
        <taxon>Bacteria</taxon>
        <taxon>Pseudomonadati</taxon>
        <taxon>Thermodesulfobacteriota</taxon>
        <taxon>Desulfobacteria</taxon>
        <taxon>Desulfobacterales</taxon>
        <taxon>Desulfatibacillaceae</taxon>
        <taxon>Desulfatibacillum</taxon>
    </lineage>
</organism>
<sequence>MIKESSKCVLVIIDAQERLMPVIANNEAIAKTMQDLVQFANIMEIPVLVTEQLKLGPTLEKISGLIKDFQPISKISFSCFECEEFVAALDKTGADTLIIAGVEAHICVCQTALDALGRYDVHVIADAVSSRTDFNLQAALARLRQEGATVTTKEMLFYEILKKAGTPRFKETLKLVK</sequence>
<dbReference type="InterPro" id="IPR000868">
    <property type="entry name" value="Isochorismatase-like_dom"/>
</dbReference>
<dbReference type="EMBL" id="CP001322">
    <property type="protein sequence ID" value="ACL04504.1"/>
    <property type="molecule type" value="Genomic_DNA"/>
</dbReference>
<dbReference type="PANTHER" id="PTHR14119">
    <property type="entry name" value="HYDROLASE"/>
    <property type="match status" value="1"/>
</dbReference>
<dbReference type="PANTHER" id="PTHR14119:SF3">
    <property type="entry name" value="ISOCHORISMATASE DOMAIN-CONTAINING PROTEIN 2"/>
    <property type="match status" value="1"/>
</dbReference>
<feature type="domain" description="Isochorismatase-like" evidence="1">
    <location>
        <begin position="9"/>
        <end position="154"/>
    </location>
</feature>
<evidence type="ECO:0000259" key="1">
    <source>
        <dbReference type="Pfam" id="PF00857"/>
    </source>
</evidence>
<evidence type="ECO:0000313" key="3">
    <source>
        <dbReference type="Proteomes" id="UP000000739"/>
    </source>
</evidence>
<dbReference type="Pfam" id="PF00857">
    <property type="entry name" value="Isochorismatase"/>
    <property type="match status" value="1"/>
</dbReference>
<reference evidence="2 3" key="1">
    <citation type="journal article" date="2012" name="Environ. Microbiol.">
        <title>The genome sequence of Desulfatibacillum alkenivorans AK-01: a blueprint for anaerobic alkane oxidation.</title>
        <authorList>
            <person name="Callaghan A.V."/>
            <person name="Morris B.E."/>
            <person name="Pereira I.A."/>
            <person name="McInerney M.J."/>
            <person name="Austin R.N."/>
            <person name="Groves J.T."/>
            <person name="Kukor J.J."/>
            <person name="Suflita J.M."/>
            <person name="Young L.Y."/>
            <person name="Zylstra G.J."/>
            <person name="Wawrik B."/>
        </authorList>
    </citation>
    <scope>NUCLEOTIDE SEQUENCE [LARGE SCALE GENOMIC DNA]</scope>
    <source>
        <strain evidence="2 3">AK-01</strain>
    </source>
</reference>
<dbReference type="InterPro" id="IPR050993">
    <property type="entry name" value="Isochorismatase_domain"/>
</dbReference>
<dbReference type="Gene3D" id="3.40.50.850">
    <property type="entry name" value="Isochorismatase-like"/>
    <property type="match status" value="1"/>
</dbReference>
<accession>B8FKY2</accession>
<dbReference type="KEGG" id="dal:Dalk_2813"/>
<name>B8FKY2_DESAL</name>
<protein>
    <submittedName>
        <fullName evidence="2">Isochorismatase hydrolase</fullName>
    </submittedName>
</protein>
<dbReference type="AlphaFoldDB" id="B8FKY2"/>
<dbReference type="RefSeq" id="WP_015947574.1">
    <property type="nucleotide sequence ID" value="NC_011768.1"/>
</dbReference>
<keyword evidence="3" id="KW-1185">Reference proteome</keyword>
<dbReference type="SUPFAM" id="SSF52499">
    <property type="entry name" value="Isochorismatase-like hydrolases"/>
    <property type="match status" value="1"/>
</dbReference>